<organism evidence="2 3">
    <name type="scientific">Streptomyces plumbiresistens</name>
    <dbReference type="NCBI Taxonomy" id="511811"/>
    <lineage>
        <taxon>Bacteria</taxon>
        <taxon>Bacillati</taxon>
        <taxon>Actinomycetota</taxon>
        <taxon>Actinomycetes</taxon>
        <taxon>Kitasatosporales</taxon>
        <taxon>Streptomycetaceae</taxon>
        <taxon>Streptomyces</taxon>
    </lineage>
</organism>
<dbReference type="InterPro" id="IPR009597">
    <property type="entry name" value="DUF1206"/>
</dbReference>
<feature type="domain" description="DUF1206" evidence="1">
    <location>
        <begin position="46"/>
        <end position="93"/>
    </location>
</feature>
<reference evidence="3" key="1">
    <citation type="journal article" date="2019" name="Int. J. Syst. Evol. Microbiol.">
        <title>The Global Catalogue of Microorganisms (GCM) 10K type strain sequencing project: providing services to taxonomists for standard genome sequencing and annotation.</title>
        <authorList>
            <consortium name="The Broad Institute Genomics Platform"/>
            <consortium name="The Broad Institute Genome Sequencing Center for Infectious Disease"/>
            <person name="Wu L."/>
            <person name="Ma J."/>
        </authorList>
    </citation>
    <scope>NUCLEOTIDE SEQUENCE [LARGE SCALE GENOMIC DNA]</scope>
    <source>
        <strain evidence="3">JCM 16924</strain>
    </source>
</reference>
<accession>A0ABP7RUF2</accession>
<dbReference type="EMBL" id="BAAAZX010000013">
    <property type="protein sequence ID" value="GAA4002437.1"/>
    <property type="molecule type" value="Genomic_DNA"/>
</dbReference>
<gene>
    <name evidence="2" type="ORF">GCM10022232_46550</name>
</gene>
<comment type="caution">
    <text evidence="2">The sequence shown here is derived from an EMBL/GenBank/DDBJ whole genome shotgun (WGS) entry which is preliminary data.</text>
</comment>
<name>A0ABP7RUF2_9ACTN</name>
<sequence>MAVGAYRAPTPWGGHRDDVQHARAWPGREVRGPFHERETLTAAGRAGFVARGIVYVLIGLLSIRITVGSGGGQADRQGALHEIATQPFGKAML</sequence>
<evidence type="ECO:0000313" key="2">
    <source>
        <dbReference type="EMBL" id="GAA4002437.1"/>
    </source>
</evidence>
<keyword evidence="3" id="KW-1185">Reference proteome</keyword>
<dbReference type="Proteomes" id="UP001500456">
    <property type="component" value="Unassembled WGS sequence"/>
</dbReference>
<evidence type="ECO:0000313" key="3">
    <source>
        <dbReference type="Proteomes" id="UP001500456"/>
    </source>
</evidence>
<dbReference type="Pfam" id="PF06724">
    <property type="entry name" value="DUF1206"/>
    <property type="match status" value="1"/>
</dbReference>
<protein>
    <recommendedName>
        <fullName evidence="1">DUF1206 domain-containing protein</fullName>
    </recommendedName>
</protein>
<evidence type="ECO:0000259" key="1">
    <source>
        <dbReference type="Pfam" id="PF06724"/>
    </source>
</evidence>
<proteinExistence type="predicted"/>